<evidence type="ECO:0000313" key="1">
    <source>
        <dbReference type="EMBL" id="KAH9832483.1"/>
    </source>
</evidence>
<keyword evidence="2" id="KW-1185">Reference proteome</keyword>
<protein>
    <recommendedName>
        <fullName evidence="3">F-box domain-containing protein</fullName>
    </recommendedName>
</protein>
<organism evidence="1 2">
    <name type="scientific">Rhodofomes roseus</name>
    <dbReference type="NCBI Taxonomy" id="34475"/>
    <lineage>
        <taxon>Eukaryota</taxon>
        <taxon>Fungi</taxon>
        <taxon>Dikarya</taxon>
        <taxon>Basidiomycota</taxon>
        <taxon>Agaricomycotina</taxon>
        <taxon>Agaricomycetes</taxon>
        <taxon>Polyporales</taxon>
        <taxon>Rhodofomes</taxon>
    </lineage>
</organism>
<dbReference type="Proteomes" id="UP000814176">
    <property type="component" value="Unassembled WGS sequence"/>
</dbReference>
<accession>A0ABQ8K706</accession>
<dbReference type="GeneID" id="71998057"/>
<dbReference type="EMBL" id="JADCUA010000021">
    <property type="protein sequence ID" value="KAH9832483.1"/>
    <property type="molecule type" value="Genomic_DNA"/>
</dbReference>
<gene>
    <name evidence="1" type="ORF">C8Q71DRAFT_254180</name>
</gene>
<dbReference type="RefSeq" id="XP_047775401.1">
    <property type="nucleotide sequence ID" value="XM_047917325.1"/>
</dbReference>
<proteinExistence type="predicted"/>
<dbReference type="InterPro" id="IPR036047">
    <property type="entry name" value="F-box-like_dom_sf"/>
</dbReference>
<sequence length="412" mass="46636">MAAVQAGLPARQILPAEVWDMIIYHLRKHKGTLATCCLTCKTWRPTARHYLLRHVRLTTEHAYDRFVDALDHSPNLPACVRSLTIKRGHVPHSDPFEFSSVLLRVTQLSHLHLKFATRVVICTSPIVNTVYPFLSTIILRGGIYHGPNIARLLSACPTLRTVRLIDVDGGPVDDVPPSFHIDSGGDTPPTFDFGASLEPSYWDIPSSTIQELVFLRVSESVEYYLLHGAIRFKFQLQSLEIDYDFGAEHACPQILWDSQSSLRTLVLHHIPDSDIDHFSAVMKDIGSMRLSSLRSLTFEPVIRWRSTINTGYIVDMLNLINTDCIEEIRMGFMMPRVKKWDFESVDETLASFARPNIRITIVIVFLGESISTRHDTVSVVSEGFPLLKARGSNVEVVLTDRLGRFLKETFRL</sequence>
<evidence type="ECO:0008006" key="3">
    <source>
        <dbReference type="Google" id="ProtNLM"/>
    </source>
</evidence>
<evidence type="ECO:0000313" key="2">
    <source>
        <dbReference type="Proteomes" id="UP000814176"/>
    </source>
</evidence>
<name>A0ABQ8K706_9APHY</name>
<dbReference type="SUPFAM" id="SSF81383">
    <property type="entry name" value="F-box domain"/>
    <property type="match status" value="1"/>
</dbReference>
<comment type="caution">
    <text evidence="1">The sequence shown here is derived from an EMBL/GenBank/DDBJ whole genome shotgun (WGS) entry which is preliminary data.</text>
</comment>
<reference evidence="1 2" key="1">
    <citation type="journal article" date="2021" name="Environ. Microbiol.">
        <title>Gene family expansions and transcriptome signatures uncover fungal adaptations to wood decay.</title>
        <authorList>
            <person name="Hage H."/>
            <person name="Miyauchi S."/>
            <person name="Viragh M."/>
            <person name="Drula E."/>
            <person name="Min B."/>
            <person name="Chaduli D."/>
            <person name="Navarro D."/>
            <person name="Favel A."/>
            <person name="Norest M."/>
            <person name="Lesage-Meessen L."/>
            <person name="Balint B."/>
            <person name="Merenyi Z."/>
            <person name="de Eugenio L."/>
            <person name="Morin E."/>
            <person name="Martinez A.T."/>
            <person name="Baldrian P."/>
            <person name="Stursova M."/>
            <person name="Martinez M.J."/>
            <person name="Novotny C."/>
            <person name="Magnuson J.K."/>
            <person name="Spatafora J.W."/>
            <person name="Maurice S."/>
            <person name="Pangilinan J."/>
            <person name="Andreopoulos W."/>
            <person name="LaButti K."/>
            <person name="Hundley H."/>
            <person name="Na H."/>
            <person name="Kuo A."/>
            <person name="Barry K."/>
            <person name="Lipzen A."/>
            <person name="Henrissat B."/>
            <person name="Riley R."/>
            <person name="Ahrendt S."/>
            <person name="Nagy L.G."/>
            <person name="Grigoriev I.V."/>
            <person name="Martin F."/>
            <person name="Rosso M.N."/>
        </authorList>
    </citation>
    <scope>NUCLEOTIDE SEQUENCE [LARGE SCALE GENOMIC DNA]</scope>
    <source>
        <strain evidence="1 2">CIRM-BRFM 1785</strain>
    </source>
</reference>